<dbReference type="SUPFAM" id="SSF103039">
    <property type="entry name" value="CheC-like"/>
    <property type="match status" value="1"/>
</dbReference>
<dbReference type="CDD" id="cd17908">
    <property type="entry name" value="FliM"/>
    <property type="match status" value="1"/>
</dbReference>
<keyword evidence="16" id="KW-1185">Reference proteome</keyword>
<dbReference type="GO" id="GO:0009425">
    <property type="term" value="C:bacterial-type flagellum basal body"/>
    <property type="evidence" value="ECO:0007669"/>
    <property type="project" value="UniProtKB-SubCell"/>
</dbReference>
<keyword evidence="8" id="KW-0283">Flagellar rotation</keyword>
<proteinExistence type="inferred from homology"/>
<evidence type="ECO:0000256" key="2">
    <source>
        <dbReference type="ARBA" id="ARBA00004417"/>
    </source>
</evidence>
<dbReference type="STRING" id="1835254.CL55_00004460"/>
<dbReference type="SUPFAM" id="SSF101801">
    <property type="entry name" value="Surface presentation of antigens (SPOA)"/>
    <property type="match status" value="1"/>
</dbReference>
<dbReference type="OrthoDB" id="9806941at2"/>
<comment type="similarity">
    <text evidence="3">Belongs to the FliM family.</text>
</comment>
<feature type="compositionally biased region" description="Basic and acidic residues" evidence="13">
    <location>
        <begin position="323"/>
        <end position="338"/>
    </location>
</feature>
<evidence type="ECO:0000256" key="9">
    <source>
        <dbReference type="ARBA" id="ARBA00023136"/>
    </source>
</evidence>
<keyword evidence="15" id="KW-0282">Flagellum</keyword>
<evidence type="ECO:0000313" key="15">
    <source>
        <dbReference type="EMBL" id="AKD24779.1"/>
    </source>
</evidence>
<evidence type="ECO:0000256" key="5">
    <source>
        <dbReference type="ARBA" id="ARBA00022475"/>
    </source>
</evidence>
<comment type="subcellular location">
    <subcellularLocation>
        <location evidence="1">Bacterial flagellum basal body</location>
    </subcellularLocation>
    <subcellularLocation>
        <location evidence="2">Cell inner membrane</location>
        <topology evidence="2">Peripheral membrane protein</topology>
    </subcellularLocation>
</comment>
<dbReference type="PRINTS" id="PR00955">
    <property type="entry name" value="FLGMOTORFLIM"/>
</dbReference>
<keyword evidence="7" id="KW-0997">Cell inner membrane</keyword>
<dbReference type="NCBIfam" id="TIGR01397">
    <property type="entry name" value="fliM_switch"/>
    <property type="match status" value="1"/>
</dbReference>
<dbReference type="Gene3D" id="3.40.1550.10">
    <property type="entry name" value="CheC-like"/>
    <property type="match status" value="1"/>
</dbReference>
<keyword evidence="10" id="KW-0975">Bacterial flagellum</keyword>
<comment type="function">
    <text evidence="11">FliM is one of three proteins (FliG, FliN, FliM) that forms the rotor-mounted switch complex (C ring), located at the base of the basal body. This complex interacts with the CheY and CheZ chemotaxis proteins, in addition to contacting components of the motor that determine the direction of flagellar rotation.</text>
</comment>
<evidence type="ECO:0000256" key="3">
    <source>
        <dbReference type="ARBA" id="ARBA00011049"/>
    </source>
</evidence>
<dbReference type="GO" id="GO:0003774">
    <property type="term" value="F:cytoskeletal motor activity"/>
    <property type="evidence" value="ECO:0007669"/>
    <property type="project" value="InterPro"/>
</dbReference>
<evidence type="ECO:0000313" key="16">
    <source>
        <dbReference type="Proteomes" id="UP000061135"/>
    </source>
</evidence>
<dbReference type="GO" id="GO:0005886">
    <property type="term" value="C:plasma membrane"/>
    <property type="evidence" value="ECO:0007669"/>
    <property type="project" value="UniProtKB-SubCell"/>
</dbReference>
<keyword evidence="5" id="KW-1003">Cell membrane</keyword>
<evidence type="ECO:0000256" key="11">
    <source>
        <dbReference type="ARBA" id="ARBA00025044"/>
    </source>
</evidence>
<dbReference type="InterPro" id="IPR001543">
    <property type="entry name" value="FliN-like_C"/>
</dbReference>
<name>A0A0E3UZX3_9BURK</name>
<evidence type="ECO:0000256" key="10">
    <source>
        <dbReference type="ARBA" id="ARBA00023143"/>
    </source>
</evidence>
<dbReference type="PANTHER" id="PTHR30034">
    <property type="entry name" value="FLAGELLAR MOTOR SWITCH PROTEIN FLIM"/>
    <property type="match status" value="1"/>
</dbReference>
<feature type="region of interest" description="Disordered" evidence="13">
    <location>
        <begin position="321"/>
        <end position="368"/>
    </location>
</feature>
<dbReference type="PANTHER" id="PTHR30034:SF3">
    <property type="entry name" value="FLAGELLAR MOTOR SWITCH PROTEIN FLIM"/>
    <property type="match status" value="1"/>
</dbReference>
<accession>A0A0E3UZX3</accession>
<keyword evidence="9" id="KW-0472">Membrane</keyword>
<dbReference type="InterPro" id="IPR036429">
    <property type="entry name" value="SpoA-like_sf"/>
</dbReference>
<reference evidence="15 16" key="1">
    <citation type="submission" date="2014-03" db="EMBL/GenBank/DDBJ databases">
        <title>Genome of Polynucleobacter strain MWH-MoK4.</title>
        <authorList>
            <person name="Hahn M.W."/>
        </authorList>
    </citation>
    <scope>NUCLEOTIDE SEQUENCE [LARGE SCALE GENOMIC DNA]</scope>
    <source>
        <strain evidence="15 16">MWH-MoK4</strain>
    </source>
</reference>
<keyword evidence="15" id="KW-0966">Cell projection</keyword>
<evidence type="ECO:0000256" key="6">
    <source>
        <dbReference type="ARBA" id="ARBA00022500"/>
    </source>
</evidence>
<dbReference type="Pfam" id="PF01052">
    <property type="entry name" value="FliMN_C"/>
    <property type="match status" value="1"/>
</dbReference>
<dbReference type="GO" id="GO:0071978">
    <property type="term" value="P:bacterial-type flagellum-dependent swarming motility"/>
    <property type="evidence" value="ECO:0007669"/>
    <property type="project" value="TreeGrafter"/>
</dbReference>
<gene>
    <name evidence="15" type="ORF">CL55_00004460</name>
</gene>
<evidence type="ECO:0000256" key="12">
    <source>
        <dbReference type="NCBIfam" id="TIGR01397"/>
    </source>
</evidence>
<dbReference type="GO" id="GO:0050918">
    <property type="term" value="P:positive chemotaxis"/>
    <property type="evidence" value="ECO:0007669"/>
    <property type="project" value="TreeGrafter"/>
</dbReference>
<evidence type="ECO:0000256" key="8">
    <source>
        <dbReference type="ARBA" id="ARBA00022779"/>
    </source>
</evidence>
<dbReference type="InterPro" id="IPR028976">
    <property type="entry name" value="CheC-like_sf"/>
</dbReference>
<dbReference type="PATRIC" id="fig|576611.7.peg.450"/>
<evidence type="ECO:0000256" key="4">
    <source>
        <dbReference type="ARBA" id="ARBA00021898"/>
    </source>
</evidence>
<keyword evidence="15" id="KW-0969">Cilium</keyword>
<keyword evidence="6" id="KW-0145">Chemotaxis</keyword>
<dbReference type="EMBL" id="CP007501">
    <property type="protein sequence ID" value="AKD24779.1"/>
    <property type="molecule type" value="Genomic_DNA"/>
</dbReference>
<dbReference type="Gene3D" id="2.30.330.10">
    <property type="entry name" value="SpoA-like"/>
    <property type="match status" value="1"/>
</dbReference>
<evidence type="ECO:0000256" key="1">
    <source>
        <dbReference type="ARBA" id="ARBA00004117"/>
    </source>
</evidence>
<evidence type="ECO:0000259" key="14">
    <source>
        <dbReference type="Pfam" id="PF01052"/>
    </source>
</evidence>
<organism evidence="15 16">
    <name type="scientific">Polynucleobacter duraquae</name>
    <dbReference type="NCBI Taxonomy" id="1835254"/>
    <lineage>
        <taxon>Bacteria</taxon>
        <taxon>Pseudomonadati</taxon>
        <taxon>Pseudomonadota</taxon>
        <taxon>Betaproteobacteria</taxon>
        <taxon>Burkholderiales</taxon>
        <taxon>Burkholderiaceae</taxon>
        <taxon>Polynucleobacter</taxon>
    </lineage>
</organism>
<dbReference type="RefSeq" id="WP_052728715.1">
    <property type="nucleotide sequence ID" value="NZ_CP007501.1"/>
</dbReference>
<dbReference type="Proteomes" id="UP000061135">
    <property type="component" value="Chromosome"/>
</dbReference>
<evidence type="ECO:0000256" key="13">
    <source>
        <dbReference type="SAM" id="MobiDB-lite"/>
    </source>
</evidence>
<sequence length="368" mass="41572">MATGAINVEMNIAAEDQQSMFDKSKIIARRRMPTLELIHERFCRAVRLSLFNMIRAPIEVQMHMPSVKSYEQFVSEFPERTNINIVGIRPLRGVGCWIVDPGVVYIAIDNMFGGEGRLAPRLSLREYTPTELRIIRRLVDALLNDYEKAWKAVYEIKFDFMRQETNFGFAKITSPGEMVLHSKFTIEINGRPGDVDLCIPFWVMEPIKAILYNNMQGFASEPDEHWTNLLNDQVHEAPVTAVAVLARKQMLLREITSLSVGDIIPIEINDPVTVYVDGLPVIKGQYGVKEGRYSVKVSTIQHPAEFLKSPLEKARLGPSMMRSAEKGELYEQSGEHSQSHSPIQAPKPNETDVSSDTIGQLADELDPK</sequence>
<dbReference type="Pfam" id="PF02154">
    <property type="entry name" value="FliM"/>
    <property type="match status" value="1"/>
</dbReference>
<feature type="domain" description="Flagellar motor switch protein FliN-like C-terminal" evidence="14">
    <location>
        <begin position="233"/>
        <end position="299"/>
    </location>
</feature>
<dbReference type="HOGENOM" id="CLU_052646_1_2_4"/>
<protein>
    <recommendedName>
        <fullName evidence="4 12">Flagellar motor switch protein FliM</fullName>
    </recommendedName>
</protein>
<dbReference type="InterPro" id="IPR001689">
    <property type="entry name" value="Flag_FliM"/>
</dbReference>
<dbReference type="KEGG" id="pdq:CL55_00004460"/>
<dbReference type="AlphaFoldDB" id="A0A0E3UZX3"/>
<evidence type="ECO:0000256" key="7">
    <source>
        <dbReference type="ARBA" id="ARBA00022519"/>
    </source>
</evidence>